<evidence type="ECO:0000256" key="6">
    <source>
        <dbReference type="ARBA" id="ARBA00022840"/>
    </source>
</evidence>
<evidence type="ECO:0000256" key="1">
    <source>
        <dbReference type="ARBA" id="ARBA00022448"/>
    </source>
</evidence>
<feature type="domain" description="ABC transporter" evidence="9">
    <location>
        <begin position="262"/>
        <end position="502"/>
    </location>
</feature>
<evidence type="ECO:0000313" key="10">
    <source>
        <dbReference type="EMBL" id="RZT57388.1"/>
    </source>
</evidence>
<dbReference type="InterPro" id="IPR003439">
    <property type="entry name" value="ABC_transporter-like_ATP-bd"/>
</dbReference>
<keyword evidence="11" id="KW-1185">Reference proteome</keyword>
<dbReference type="RefSeq" id="WP_130284398.1">
    <property type="nucleotide sequence ID" value="NZ_SGXT01000019.1"/>
</dbReference>
<keyword evidence="7" id="KW-1278">Translocase</keyword>
<dbReference type="SUPFAM" id="SSF52540">
    <property type="entry name" value="P-loop containing nucleoside triphosphate hydrolases"/>
    <property type="match status" value="2"/>
</dbReference>
<dbReference type="InterPro" id="IPR027417">
    <property type="entry name" value="P-loop_NTPase"/>
</dbReference>
<dbReference type="Proteomes" id="UP000292408">
    <property type="component" value="Unassembled WGS sequence"/>
</dbReference>
<evidence type="ECO:0000259" key="9">
    <source>
        <dbReference type="PROSITE" id="PS50893"/>
    </source>
</evidence>
<dbReference type="SMART" id="SM00382">
    <property type="entry name" value="AAA"/>
    <property type="match status" value="2"/>
</dbReference>
<evidence type="ECO:0000256" key="7">
    <source>
        <dbReference type="ARBA" id="ARBA00022967"/>
    </source>
</evidence>
<protein>
    <submittedName>
        <fullName evidence="10">Simple sugar transport system ATP-binding protein/ribose transport system ATP-binding protein</fullName>
    </submittedName>
</protein>
<dbReference type="PROSITE" id="PS50893">
    <property type="entry name" value="ABC_TRANSPORTER_2"/>
    <property type="match status" value="2"/>
</dbReference>
<dbReference type="Pfam" id="PF00005">
    <property type="entry name" value="ABC_tran"/>
    <property type="match status" value="2"/>
</dbReference>
<evidence type="ECO:0000256" key="2">
    <source>
        <dbReference type="ARBA" id="ARBA00022475"/>
    </source>
</evidence>
<keyword evidence="1" id="KW-0813">Transport</keyword>
<dbReference type="Gene3D" id="3.40.50.300">
    <property type="entry name" value="P-loop containing nucleotide triphosphate hydrolases"/>
    <property type="match status" value="2"/>
</dbReference>
<feature type="domain" description="ABC transporter" evidence="9">
    <location>
        <begin position="14"/>
        <end position="249"/>
    </location>
</feature>
<keyword evidence="5" id="KW-0547">Nucleotide-binding</keyword>
<organism evidence="10 11">
    <name type="scientific">Microcella alkaliphila</name>
    <dbReference type="NCBI Taxonomy" id="279828"/>
    <lineage>
        <taxon>Bacteria</taxon>
        <taxon>Bacillati</taxon>
        <taxon>Actinomycetota</taxon>
        <taxon>Actinomycetes</taxon>
        <taxon>Micrococcales</taxon>
        <taxon>Microbacteriaceae</taxon>
        <taxon>Microcella</taxon>
    </lineage>
</organism>
<name>A0A4Q7TDH0_9MICO</name>
<dbReference type="GO" id="GO:0005524">
    <property type="term" value="F:ATP binding"/>
    <property type="evidence" value="ECO:0007669"/>
    <property type="project" value="UniProtKB-KW"/>
</dbReference>
<dbReference type="InterPro" id="IPR050107">
    <property type="entry name" value="ABC_carbohydrate_import_ATPase"/>
</dbReference>
<keyword evidence="2" id="KW-1003">Cell membrane</keyword>
<dbReference type="InterPro" id="IPR003593">
    <property type="entry name" value="AAA+_ATPase"/>
</dbReference>
<dbReference type="CDD" id="cd03215">
    <property type="entry name" value="ABC_Carb_Monos_II"/>
    <property type="match status" value="1"/>
</dbReference>
<evidence type="ECO:0000256" key="3">
    <source>
        <dbReference type="ARBA" id="ARBA00022597"/>
    </source>
</evidence>
<sequence>MPDLATAGTPQLLVELRGVGKSFGGTPVLRDIDLTLAPGSVHALVGENGAGKSTLSKIISGVYTADTGQLLVDGNPAHFSSPREALDRGIATIAQELALVPELTVAENVFLGHEPRTAGWIDRKKLRAEFVAVAERTGFDLDPDAVVGGMRTADQQKVEILRALARGASLIIMDEPTAALSNHDAELLHGVVRQLANSGHTVLLISHFLAEVLELADTVTILRDGRHIRTSKAADETESSLIEGMLGRSLGSVFPDKPTVDPDAPEVLRVTDLVAPGVNGVSLSVRAGEIVGLAGLVGAGRSEIAHAIYGSVPRASGVVEIDGIACPADIPRTLKKGIFLIGESRKEQGLVLGRPIRDNVTLSNMAQVAPGGWVRTGDERRASRGLLERVTVAGDDRRAVSALSGGNQQKVLFGRALQKARRLLIADEPTRGVDVGSRRAIYELIAQQAEQGIGVLVISSDVEEVLGLAHRVLVVRGGRVVAELTGDAMTEENIITAAFADPTPVGS</sequence>
<dbReference type="CDD" id="cd03216">
    <property type="entry name" value="ABC_Carb_Monos_I"/>
    <property type="match status" value="1"/>
</dbReference>
<evidence type="ECO:0000256" key="4">
    <source>
        <dbReference type="ARBA" id="ARBA00022737"/>
    </source>
</evidence>
<dbReference type="InterPro" id="IPR017871">
    <property type="entry name" value="ABC_transporter-like_CS"/>
</dbReference>
<keyword evidence="4" id="KW-0677">Repeat</keyword>
<keyword evidence="6 10" id="KW-0067">ATP-binding</keyword>
<dbReference type="AlphaFoldDB" id="A0A4Q7TDH0"/>
<evidence type="ECO:0000313" key="11">
    <source>
        <dbReference type="Proteomes" id="UP000292408"/>
    </source>
</evidence>
<gene>
    <name evidence="10" type="ORF">EV140_2504</name>
</gene>
<dbReference type="PANTHER" id="PTHR43790">
    <property type="entry name" value="CARBOHYDRATE TRANSPORT ATP-BINDING PROTEIN MG119-RELATED"/>
    <property type="match status" value="1"/>
</dbReference>
<comment type="caution">
    <text evidence="10">The sequence shown here is derived from an EMBL/GenBank/DDBJ whole genome shotgun (WGS) entry which is preliminary data.</text>
</comment>
<keyword evidence="3 10" id="KW-0762">Sugar transport</keyword>
<evidence type="ECO:0000256" key="5">
    <source>
        <dbReference type="ARBA" id="ARBA00022741"/>
    </source>
</evidence>
<dbReference type="EMBL" id="SGXT01000019">
    <property type="protein sequence ID" value="RZT57388.1"/>
    <property type="molecule type" value="Genomic_DNA"/>
</dbReference>
<dbReference type="OrthoDB" id="39350at2"/>
<evidence type="ECO:0000256" key="8">
    <source>
        <dbReference type="ARBA" id="ARBA00023136"/>
    </source>
</evidence>
<accession>A0A4Q7TDH0</accession>
<dbReference type="PANTHER" id="PTHR43790:SF3">
    <property type="entry name" value="D-ALLOSE IMPORT ATP-BINDING PROTEIN ALSA-RELATED"/>
    <property type="match status" value="1"/>
</dbReference>
<proteinExistence type="predicted"/>
<dbReference type="PROSITE" id="PS00211">
    <property type="entry name" value="ABC_TRANSPORTER_1"/>
    <property type="match status" value="1"/>
</dbReference>
<dbReference type="GO" id="GO:0016887">
    <property type="term" value="F:ATP hydrolysis activity"/>
    <property type="evidence" value="ECO:0007669"/>
    <property type="project" value="InterPro"/>
</dbReference>
<keyword evidence="8" id="KW-0472">Membrane</keyword>
<reference evidence="10 11" key="1">
    <citation type="journal article" date="2015" name="Stand. Genomic Sci.">
        <title>Genomic Encyclopedia of Bacterial and Archaeal Type Strains, Phase III: the genomes of soil and plant-associated and newly described type strains.</title>
        <authorList>
            <person name="Whitman W.B."/>
            <person name="Woyke T."/>
            <person name="Klenk H.P."/>
            <person name="Zhou Y."/>
            <person name="Lilburn T.G."/>
            <person name="Beck B.J."/>
            <person name="De Vos P."/>
            <person name="Vandamme P."/>
            <person name="Eisen J.A."/>
            <person name="Garrity G."/>
            <person name="Hugenholtz P."/>
            <person name="Kyrpides N.C."/>
        </authorList>
    </citation>
    <scope>NUCLEOTIDE SEQUENCE [LARGE SCALE GENOMIC DNA]</scope>
    <source>
        <strain evidence="10 11">AC4r</strain>
    </source>
</reference>